<dbReference type="EMBL" id="OU503037">
    <property type="protein sequence ID" value="CAI9756107.1"/>
    <property type="molecule type" value="Genomic_DNA"/>
</dbReference>
<proteinExistence type="inferred from homology"/>
<keyword evidence="8" id="KW-1185">Reference proteome</keyword>
<evidence type="ECO:0000313" key="7">
    <source>
        <dbReference type="EMBL" id="CAI9756107.1"/>
    </source>
</evidence>
<keyword evidence="6" id="KW-0732">Signal</keyword>
<organism evidence="7 8">
    <name type="scientific">Fraxinus pennsylvanica</name>
    <dbReference type="NCBI Taxonomy" id="56036"/>
    <lineage>
        <taxon>Eukaryota</taxon>
        <taxon>Viridiplantae</taxon>
        <taxon>Streptophyta</taxon>
        <taxon>Embryophyta</taxon>
        <taxon>Tracheophyta</taxon>
        <taxon>Spermatophyta</taxon>
        <taxon>Magnoliopsida</taxon>
        <taxon>eudicotyledons</taxon>
        <taxon>Gunneridae</taxon>
        <taxon>Pentapetalae</taxon>
        <taxon>asterids</taxon>
        <taxon>lamiids</taxon>
        <taxon>Lamiales</taxon>
        <taxon>Oleaceae</taxon>
        <taxon>Oleeae</taxon>
        <taxon>Fraxinus</taxon>
    </lineage>
</organism>
<dbReference type="Proteomes" id="UP000834106">
    <property type="component" value="Chromosome 2"/>
</dbReference>
<gene>
    <name evidence="7" type="ORF">FPE_LOCUS3537</name>
</gene>
<dbReference type="PANTHER" id="PTHR34359">
    <property type="entry name" value="CLAVATA3/ESR (CLE)-RELATED PROTEIN 10"/>
    <property type="match status" value="1"/>
</dbReference>
<feature type="compositionally biased region" description="Basic and acidic residues" evidence="5">
    <location>
        <begin position="81"/>
        <end position="91"/>
    </location>
</feature>
<evidence type="ECO:0000256" key="5">
    <source>
        <dbReference type="SAM" id="MobiDB-lite"/>
    </source>
</evidence>
<feature type="region of interest" description="Disordered" evidence="5">
    <location>
        <begin position="65"/>
        <end position="101"/>
    </location>
</feature>
<dbReference type="PANTHER" id="PTHR34359:SF24">
    <property type="entry name" value="INACTIVE PROTEIN FON2 SPARE1"/>
    <property type="match status" value="1"/>
</dbReference>
<dbReference type="AlphaFoldDB" id="A0AAD1YRT5"/>
<keyword evidence="3" id="KW-0221">Differentiation</keyword>
<evidence type="ECO:0000256" key="6">
    <source>
        <dbReference type="SAM" id="SignalP"/>
    </source>
</evidence>
<evidence type="ECO:0000256" key="4">
    <source>
        <dbReference type="ARBA" id="ARBA00023278"/>
    </source>
</evidence>
<protein>
    <submittedName>
        <fullName evidence="7">Uncharacterized protein</fullName>
    </submittedName>
</protein>
<feature type="chain" id="PRO_5042021497" evidence="6">
    <location>
        <begin position="26"/>
        <end position="101"/>
    </location>
</feature>
<reference evidence="7" key="1">
    <citation type="submission" date="2023-05" db="EMBL/GenBank/DDBJ databases">
        <authorList>
            <person name="Huff M."/>
        </authorList>
    </citation>
    <scope>NUCLEOTIDE SEQUENCE</scope>
</reference>
<name>A0AAD1YRT5_9LAMI</name>
<feature type="signal peptide" evidence="6">
    <location>
        <begin position="1"/>
        <end position="25"/>
    </location>
</feature>
<evidence type="ECO:0000313" key="8">
    <source>
        <dbReference type="Proteomes" id="UP000834106"/>
    </source>
</evidence>
<accession>A0AAD1YRT5</accession>
<evidence type="ECO:0000256" key="3">
    <source>
        <dbReference type="ARBA" id="ARBA00022782"/>
    </source>
</evidence>
<keyword evidence="4" id="KW-0379">Hydroxylation</keyword>
<dbReference type="InterPro" id="IPR039618">
    <property type="entry name" value="CLE9-13"/>
</dbReference>
<evidence type="ECO:0000256" key="2">
    <source>
        <dbReference type="ARBA" id="ARBA00022473"/>
    </source>
</evidence>
<sequence length="101" mass="11679">MAIKIPHLFYPILCLFLFLIPFHEGYTLKDLNNASPCHPLIHRKALAISRKFDFTPFLKSLRHRKSAPDLHQHPGTPENEIDPRYGVEKRLVPTGPNPLHH</sequence>
<dbReference type="GO" id="GO:0030154">
    <property type="term" value="P:cell differentiation"/>
    <property type="evidence" value="ECO:0007669"/>
    <property type="project" value="UniProtKB-KW"/>
</dbReference>
<evidence type="ECO:0000256" key="1">
    <source>
        <dbReference type="ARBA" id="ARBA00005416"/>
    </source>
</evidence>
<keyword evidence="2" id="KW-0217">Developmental protein</keyword>
<comment type="similarity">
    <text evidence="1">Belongs to the CLV3/ESR signal peptide family.</text>
</comment>